<name>A0A8S9TRJ6_PHYIN</name>
<accession>A0A8S9TRJ6</accession>
<comment type="caution">
    <text evidence="1">The sequence shown here is derived from an EMBL/GenBank/DDBJ whole genome shotgun (WGS) entry which is preliminary data.</text>
</comment>
<protein>
    <submittedName>
        <fullName evidence="1">Uncharacterized protein</fullName>
    </submittedName>
</protein>
<dbReference type="EMBL" id="JAACNO010002815">
    <property type="protein sequence ID" value="KAF4130593.1"/>
    <property type="molecule type" value="Genomic_DNA"/>
</dbReference>
<evidence type="ECO:0000313" key="1">
    <source>
        <dbReference type="EMBL" id="KAF4130593.1"/>
    </source>
</evidence>
<dbReference type="Proteomes" id="UP000704712">
    <property type="component" value="Unassembled WGS sequence"/>
</dbReference>
<evidence type="ECO:0000313" key="2">
    <source>
        <dbReference type="Proteomes" id="UP000704712"/>
    </source>
</evidence>
<gene>
    <name evidence="1" type="ORF">GN958_ATG20175</name>
</gene>
<reference evidence="1" key="1">
    <citation type="submission" date="2020-03" db="EMBL/GenBank/DDBJ databases">
        <title>Hybrid Assembly of Korean Phytophthora infestans isolates.</title>
        <authorList>
            <person name="Prokchorchik M."/>
            <person name="Lee Y."/>
            <person name="Seo J."/>
            <person name="Cho J.-H."/>
            <person name="Park Y.-E."/>
            <person name="Jang D.-C."/>
            <person name="Im J.-S."/>
            <person name="Choi J.-G."/>
            <person name="Park H.-J."/>
            <person name="Lee G.-B."/>
            <person name="Lee Y.-G."/>
            <person name="Hong S.-Y."/>
            <person name="Cho K."/>
            <person name="Sohn K.H."/>
        </authorList>
    </citation>
    <scope>NUCLEOTIDE SEQUENCE</scope>
    <source>
        <strain evidence="1">KR_2_A2</strain>
    </source>
</reference>
<sequence>MDAENANLCKHNYAVDKETVQLDDEAVEAEVDEFGDIVVGSAQDDGEQPRQEHPGDVGGCRHGECRSSVCSRDLWI</sequence>
<organism evidence="1 2">
    <name type="scientific">Phytophthora infestans</name>
    <name type="common">Potato late blight agent</name>
    <name type="synonym">Botrytis infestans</name>
    <dbReference type="NCBI Taxonomy" id="4787"/>
    <lineage>
        <taxon>Eukaryota</taxon>
        <taxon>Sar</taxon>
        <taxon>Stramenopiles</taxon>
        <taxon>Oomycota</taxon>
        <taxon>Peronosporomycetes</taxon>
        <taxon>Peronosporales</taxon>
        <taxon>Peronosporaceae</taxon>
        <taxon>Phytophthora</taxon>
    </lineage>
</organism>
<proteinExistence type="predicted"/>
<dbReference type="AlphaFoldDB" id="A0A8S9TRJ6"/>